<dbReference type="AlphaFoldDB" id="A0A9P8SNL9"/>
<keyword evidence="2" id="KW-1185">Reference proteome</keyword>
<proteinExistence type="predicted"/>
<sequence length="183" mass="19683">MADEQAVELDDPDPALVVGSVVAGWVNKTQGGSNETFFQEVKKEIGSGDPKQIVEGIKKLFPEMQAFTNPVDESQGSEHVSRRDVFGWLDKAVKDSFKWVEQAGKDVGKYYTDAAEKIGRGDAGGIADGLTDLFPGTALIKGIGKNLKSQCRRGVRARVLESKGPSCSEIILAKLAVSGPRVF</sequence>
<comment type="caution">
    <text evidence="1">The sequence shown here is derived from an EMBL/GenBank/DDBJ whole genome shotgun (WGS) entry which is preliminary data.</text>
</comment>
<evidence type="ECO:0000313" key="1">
    <source>
        <dbReference type="EMBL" id="KAH0968539.1"/>
    </source>
</evidence>
<protein>
    <submittedName>
        <fullName evidence="1">Uncharacterized protein</fullName>
    </submittedName>
</protein>
<organism evidence="1 2">
    <name type="scientific">Hirsutella rhossiliensis</name>
    <dbReference type="NCBI Taxonomy" id="111463"/>
    <lineage>
        <taxon>Eukaryota</taxon>
        <taxon>Fungi</taxon>
        <taxon>Dikarya</taxon>
        <taxon>Ascomycota</taxon>
        <taxon>Pezizomycotina</taxon>
        <taxon>Sordariomycetes</taxon>
        <taxon>Hypocreomycetidae</taxon>
        <taxon>Hypocreales</taxon>
        <taxon>Ophiocordycipitaceae</taxon>
        <taxon>Hirsutella</taxon>
    </lineage>
</organism>
<evidence type="ECO:0000313" key="2">
    <source>
        <dbReference type="Proteomes" id="UP000824596"/>
    </source>
</evidence>
<dbReference type="GeneID" id="68350310"/>
<accession>A0A9P8SNL9</accession>
<dbReference type="RefSeq" id="XP_044726052.1">
    <property type="nucleotide sequence ID" value="XM_044859652.1"/>
</dbReference>
<name>A0A9P8SNL9_9HYPO</name>
<dbReference type="EMBL" id="JAIZPD010000001">
    <property type="protein sequence ID" value="KAH0968539.1"/>
    <property type="molecule type" value="Genomic_DNA"/>
</dbReference>
<dbReference type="Proteomes" id="UP000824596">
    <property type="component" value="Unassembled WGS sequence"/>
</dbReference>
<gene>
    <name evidence="1" type="ORF">HRG_01181</name>
</gene>
<reference evidence="1" key="1">
    <citation type="submission" date="2021-09" db="EMBL/GenBank/DDBJ databases">
        <title>A high-quality genome of the endoparasitic fungus Hirsutella rhossiliensis with a comparison of Hirsutella genomes reveals transposable elements contributing to genome size variation.</title>
        <authorList>
            <person name="Lin R."/>
            <person name="Jiao Y."/>
            <person name="Sun X."/>
            <person name="Ling J."/>
            <person name="Xie B."/>
            <person name="Cheng X."/>
        </authorList>
    </citation>
    <scope>NUCLEOTIDE SEQUENCE</scope>
    <source>
        <strain evidence="1">HR02</strain>
    </source>
</reference>